<dbReference type="PANTHER" id="PTHR43692">
    <property type="entry name" value="UDP-N-ACETYLMURAMOYLALANINE--D-GLUTAMATE LIGASE"/>
    <property type="match status" value="1"/>
</dbReference>
<dbReference type="GO" id="GO:0008764">
    <property type="term" value="F:UDP-N-acetylmuramoylalanine-D-glutamate ligase activity"/>
    <property type="evidence" value="ECO:0007669"/>
    <property type="project" value="InterPro"/>
</dbReference>
<dbReference type="InterPro" id="IPR036615">
    <property type="entry name" value="Mur_ligase_C_dom_sf"/>
</dbReference>
<dbReference type="GO" id="GO:0005737">
    <property type="term" value="C:cytoplasm"/>
    <property type="evidence" value="ECO:0007669"/>
    <property type="project" value="InterPro"/>
</dbReference>
<dbReference type="Gene3D" id="3.90.190.20">
    <property type="entry name" value="Mur ligase, C-terminal domain"/>
    <property type="match status" value="1"/>
</dbReference>
<accession>A0A2M7Q7P8</accession>
<comment type="caution">
    <text evidence="5">The sequence shown here is derived from an EMBL/GenBank/DDBJ whole genome shotgun (WGS) entry which is preliminary data.</text>
</comment>
<dbReference type="GO" id="GO:0005524">
    <property type="term" value="F:ATP binding"/>
    <property type="evidence" value="ECO:0007669"/>
    <property type="project" value="UniProtKB-KW"/>
</dbReference>
<name>A0A2M7Q7P8_9BACT</name>
<evidence type="ECO:0008006" key="7">
    <source>
        <dbReference type="Google" id="ProtNLM"/>
    </source>
</evidence>
<evidence type="ECO:0000256" key="4">
    <source>
        <dbReference type="ARBA" id="ARBA00022840"/>
    </source>
</evidence>
<keyword evidence="3" id="KW-0547">Nucleotide-binding</keyword>
<dbReference type="EMBL" id="PFKY01000025">
    <property type="protein sequence ID" value="PIY59110.1"/>
    <property type="molecule type" value="Genomic_DNA"/>
</dbReference>
<dbReference type="Proteomes" id="UP000228730">
    <property type="component" value="Unassembled WGS sequence"/>
</dbReference>
<dbReference type="InterPro" id="IPR005762">
    <property type="entry name" value="MurD"/>
</dbReference>
<dbReference type="GO" id="GO:0051301">
    <property type="term" value="P:cell division"/>
    <property type="evidence" value="ECO:0007669"/>
    <property type="project" value="InterPro"/>
</dbReference>
<organism evidence="5 6">
    <name type="scientific">Candidatus Wolfebacteria bacterium CG_4_10_14_0_8_um_filter_39_64</name>
    <dbReference type="NCBI Taxonomy" id="1975063"/>
    <lineage>
        <taxon>Bacteria</taxon>
        <taxon>Candidatus Wolfeibacteriota</taxon>
    </lineage>
</organism>
<protein>
    <recommendedName>
        <fullName evidence="7">UDP-N-acetylmuramoyl-L-alanine--D-glutamate ligase</fullName>
    </recommendedName>
</protein>
<feature type="non-terminal residue" evidence="5">
    <location>
        <position position="1"/>
    </location>
</feature>
<dbReference type="AlphaFoldDB" id="A0A2M7Q7P8"/>
<evidence type="ECO:0000256" key="1">
    <source>
        <dbReference type="ARBA" id="ARBA00022490"/>
    </source>
</evidence>
<evidence type="ECO:0000313" key="5">
    <source>
        <dbReference type="EMBL" id="PIY59110.1"/>
    </source>
</evidence>
<evidence type="ECO:0000313" key="6">
    <source>
        <dbReference type="Proteomes" id="UP000228730"/>
    </source>
</evidence>
<keyword evidence="4" id="KW-0067">ATP-binding</keyword>
<dbReference type="SUPFAM" id="SSF53244">
    <property type="entry name" value="MurD-like peptide ligases, peptide-binding domain"/>
    <property type="match status" value="1"/>
</dbReference>
<evidence type="ECO:0000256" key="2">
    <source>
        <dbReference type="ARBA" id="ARBA00022598"/>
    </source>
</evidence>
<gene>
    <name evidence="5" type="ORF">COY97_00615</name>
</gene>
<proteinExistence type="predicted"/>
<dbReference type="GO" id="GO:0008360">
    <property type="term" value="P:regulation of cell shape"/>
    <property type="evidence" value="ECO:0007669"/>
    <property type="project" value="InterPro"/>
</dbReference>
<reference evidence="6" key="1">
    <citation type="submission" date="2017-09" db="EMBL/GenBank/DDBJ databases">
        <title>Depth-based differentiation of microbial function through sediment-hosted aquifers and enrichment of novel symbionts in the deep terrestrial subsurface.</title>
        <authorList>
            <person name="Probst A.J."/>
            <person name="Ladd B."/>
            <person name="Jarett J.K."/>
            <person name="Geller-Mcgrath D.E."/>
            <person name="Sieber C.M.K."/>
            <person name="Emerson J.B."/>
            <person name="Anantharaman K."/>
            <person name="Thomas B.C."/>
            <person name="Malmstrom R."/>
            <person name="Stieglmeier M."/>
            <person name="Klingl A."/>
            <person name="Woyke T."/>
            <person name="Ryan C.M."/>
            <person name="Banfield J.F."/>
        </authorList>
    </citation>
    <scope>NUCLEOTIDE SEQUENCE [LARGE SCALE GENOMIC DNA]</scope>
</reference>
<keyword evidence="1" id="KW-0963">Cytoplasm</keyword>
<keyword evidence="2" id="KW-0436">Ligase</keyword>
<sequence>LKNSNTKLVILFGENKNKIKRQATRDKRQEVVLVKDLKSSVQFAYKTAKNLLKSMVNGQWSSVNILFSPASASFDMFKDYADRGKKFKKLVKRLK</sequence>
<evidence type="ECO:0000256" key="3">
    <source>
        <dbReference type="ARBA" id="ARBA00022741"/>
    </source>
</evidence>
<dbReference type="PANTHER" id="PTHR43692:SF1">
    <property type="entry name" value="UDP-N-ACETYLMURAMOYLALANINE--D-GLUTAMATE LIGASE"/>
    <property type="match status" value="1"/>
</dbReference>